<keyword evidence="2" id="KW-1185">Reference proteome</keyword>
<dbReference type="AlphaFoldDB" id="A0A166RS81"/>
<dbReference type="OrthoDB" id="3266199at2759"/>
<sequence>MISGLAVEKWKSLEEMEGVLDAAQKYDMPGPISMIRSSVSSSDSPSLFVSENPLRLYIIALRHGWEAEAQAASTHLLNVCLYDEALTPMLQQVPSSHLLKLFRLHRIRRDKFKEYIERDNRRFGIDICASCRTGGQQTPLEQLAQMFVGEMDRQPGGKALREGVWKEWPLYKGKICPHNGAMIAITWGEQIAEDVKVGLRSLPMTTR</sequence>
<evidence type="ECO:0000313" key="2">
    <source>
        <dbReference type="Proteomes" id="UP000076532"/>
    </source>
</evidence>
<organism evidence="1 2">
    <name type="scientific">Athelia psychrophila</name>
    <dbReference type="NCBI Taxonomy" id="1759441"/>
    <lineage>
        <taxon>Eukaryota</taxon>
        <taxon>Fungi</taxon>
        <taxon>Dikarya</taxon>
        <taxon>Basidiomycota</taxon>
        <taxon>Agaricomycotina</taxon>
        <taxon>Agaricomycetes</taxon>
        <taxon>Agaricomycetidae</taxon>
        <taxon>Atheliales</taxon>
        <taxon>Atheliaceae</taxon>
        <taxon>Athelia</taxon>
    </lineage>
</organism>
<accession>A0A166RS81</accession>
<gene>
    <name evidence="1" type="ORF">FIBSPDRAFT_852304</name>
</gene>
<dbReference type="STRING" id="436010.A0A166RS81"/>
<dbReference type="EMBL" id="KV417502">
    <property type="protein sequence ID" value="KZP28596.1"/>
    <property type="molecule type" value="Genomic_DNA"/>
</dbReference>
<name>A0A166RS81_9AGAM</name>
<dbReference type="Proteomes" id="UP000076532">
    <property type="component" value="Unassembled WGS sequence"/>
</dbReference>
<evidence type="ECO:0000313" key="1">
    <source>
        <dbReference type="EMBL" id="KZP28596.1"/>
    </source>
</evidence>
<reference evidence="1 2" key="1">
    <citation type="journal article" date="2016" name="Mol. Biol. Evol.">
        <title>Comparative Genomics of Early-Diverging Mushroom-Forming Fungi Provides Insights into the Origins of Lignocellulose Decay Capabilities.</title>
        <authorList>
            <person name="Nagy L.G."/>
            <person name="Riley R."/>
            <person name="Tritt A."/>
            <person name="Adam C."/>
            <person name="Daum C."/>
            <person name="Floudas D."/>
            <person name="Sun H."/>
            <person name="Yadav J.S."/>
            <person name="Pangilinan J."/>
            <person name="Larsson K.H."/>
            <person name="Matsuura K."/>
            <person name="Barry K."/>
            <person name="Labutti K."/>
            <person name="Kuo R."/>
            <person name="Ohm R.A."/>
            <person name="Bhattacharya S.S."/>
            <person name="Shirouzu T."/>
            <person name="Yoshinaga Y."/>
            <person name="Martin F.M."/>
            <person name="Grigoriev I.V."/>
            <person name="Hibbett D.S."/>
        </authorList>
    </citation>
    <scope>NUCLEOTIDE SEQUENCE [LARGE SCALE GENOMIC DNA]</scope>
    <source>
        <strain evidence="1 2">CBS 109695</strain>
    </source>
</reference>
<proteinExistence type="predicted"/>
<protein>
    <submittedName>
        <fullName evidence="1">Uncharacterized protein</fullName>
    </submittedName>
</protein>